<evidence type="ECO:0000256" key="7">
    <source>
        <dbReference type="ARBA" id="ARBA00023170"/>
    </source>
</evidence>
<evidence type="ECO:0000256" key="3">
    <source>
        <dbReference type="ARBA" id="ARBA00022475"/>
    </source>
</evidence>
<keyword evidence="8" id="KW-0325">Glycoprotein</keyword>
<evidence type="ECO:0000256" key="4">
    <source>
        <dbReference type="ARBA" id="ARBA00022692"/>
    </source>
</evidence>
<keyword evidence="7" id="KW-0675">Receptor</keyword>
<keyword evidence="10" id="KW-0732">Signal</keyword>
<evidence type="ECO:0000256" key="2">
    <source>
        <dbReference type="ARBA" id="ARBA00008685"/>
    </source>
</evidence>
<organism evidence="12 13">
    <name type="scientific">Diabrotica balteata</name>
    <name type="common">Banded cucumber beetle</name>
    <dbReference type="NCBI Taxonomy" id="107213"/>
    <lineage>
        <taxon>Eukaryota</taxon>
        <taxon>Metazoa</taxon>
        <taxon>Ecdysozoa</taxon>
        <taxon>Arthropoda</taxon>
        <taxon>Hexapoda</taxon>
        <taxon>Insecta</taxon>
        <taxon>Pterygota</taxon>
        <taxon>Neoptera</taxon>
        <taxon>Endopterygota</taxon>
        <taxon>Coleoptera</taxon>
        <taxon>Polyphaga</taxon>
        <taxon>Cucujiformia</taxon>
        <taxon>Chrysomeloidea</taxon>
        <taxon>Chrysomelidae</taxon>
        <taxon>Galerucinae</taxon>
        <taxon>Diabroticina</taxon>
        <taxon>Diabroticites</taxon>
        <taxon>Diabrotica</taxon>
    </lineage>
</organism>
<dbReference type="PANTHER" id="PTHR42643:SF24">
    <property type="entry name" value="IONOTROPIC RECEPTOR 60A"/>
    <property type="match status" value="1"/>
</dbReference>
<dbReference type="Pfam" id="PF00060">
    <property type="entry name" value="Lig_chan"/>
    <property type="match status" value="1"/>
</dbReference>
<dbReference type="OrthoDB" id="6430908at2759"/>
<evidence type="ECO:0000259" key="11">
    <source>
        <dbReference type="Pfam" id="PF00060"/>
    </source>
</evidence>
<dbReference type="GO" id="GO:0005886">
    <property type="term" value="C:plasma membrane"/>
    <property type="evidence" value="ECO:0007669"/>
    <property type="project" value="UniProtKB-SubCell"/>
</dbReference>
<dbReference type="AlphaFoldDB" id="A0A9N9XBN8"/>
<proteinExistence type="inferred from homology"/>
<feature type="transmembrane region" description="Helical" evidence="9">
    <location>
        <begin position="349"/>
        <end position="367"/>
    </location>
</feature>
<dbReference type="SUPFAM" id="SSF53850">
    <property type="entry name" value="Periplasmic binding protein-like II"/>
    <property type="match status" value="1"/>
</dbReference>
<feature type="transmembrane region" description="Helical" evidence="9">
    <location>
        <begin position="547"/>
        <end position="569"/>
    </location>
</feature>
<dbReference type="EMBL" id="OU898279">
    <property type="protein sequence ID" value="CAG9832742.1"/>
    <property type="molecule type" value="Genomic_DNA"/>
</dbReference>
<keyword evidence="5 9" id="KW-1133">Transmembrane helix</keyword>
<evidence type="ECO:0000256" key="9">
    <source>
        <dbReference type="SAM" id="Phobius"/>
    </source>
</evidence>
<gene>
    <name evidence="12" type="ORF">DIABBA_LOCUS6194</name>
</gene>
<evidence type="ECO:0000313" key="13">
    <source>
        <dbReference type="Proteomes" id="UP001153709"/>
    </source>
</evidence>
<name>A0A9N9XBN8_DIABA</name>
<keyword evidence="3" id="KW-1003">Cell membrane</keyword>
<dbReference type="InterPro" id="IPR001320">
    <property type="entry name" value="Iontro_rcpt_C"/>
</dbReference>
<dbReference type="GO" id="GO:0015276">
    <property type="term" value="F:ligand-gated monoatomic ion channel activity"/>
    <property type="evidence" value="ECO:0007669"/>
    <property type="project" value="InterPro"/>
</dbReference>
<evidence type="ECO:0000256" key="5">
    <source>
        <dbReference type="ARBA" id="ARBA00022989"/>
    </source>
</evidence>
<feature type="chain" id="PRO_5040494211" description="Ionotropic glutamate receptor C-terminal domain-containing protein" evidence="10">
    <location>
        <begin position="17"/>
        <end position="575"/>
    </location>
</feature>
<reference evidence="12" key="1">
    <citation type="submission" date="2022-01" db="EMBL/GenBank/DDBJ databases">
        <authorList>
            <person name="King R."/>
        </authorList>
    </citation>
    <scope>NUCLEOTIDE SEQUENCE</scope>
</reference>
<evidence type="ECO:0000256" key="6">
    <source>
        <dbReference type="ARBA" id="ARBA00023136"/>
    </source>
</evidence>
<feature type="signal peptide" evidence="10">
    <location>
        <begin position="1"/>
        <end position="16"/>
    </location>
</feature>
<dbReference type="Proteomes" id="UP001153709">
    <property type="component" value="Chromosome 4"/>
</dbReference>
<comment type="similarity">
    <text evidence="2">Belongs to the glutamate-gated ion channel (TC 1.A.10.1) family.</text>
</comment>
<evidence type="ECO:0000256" key="8">
    <source>
        <dbReference type="ARBA" id="ARBA00023180"/>
    </source>
</evidence>
<dbReference type="PANTHER" id="PTHR42643">
    <property type="entry name" value="IONOTROPIC RECEPTOR 20A-RELATED"/>
    <property type="match status" value="1"/>
</dbReference>
<dbReference type="GO" id="GO:0050906">
    <property type="term" value="P:detection of stimulus involved in sensory perception"/>
    <property type="evidence" value="ECO:0007669"/>
    <property type="project" value="UniProtKB-ARBA"/>
</dbReference>
<feature type="transmembrane region" description="Helical" evidence="9">
    <location>
        <begin position="296"/>
        <end position="315"/>
    </location>
</feature>
<evidence type="ECO:0000313" key="12">
    <source>
        <dbReference type="EMBL" id="CAG9832742.1"/>
    </source>
</evidence>
<evidence type="ECO:0000256" key="10">
    <source>
        <dbReference type="SAM" id="SignalP"/>
    </source>
</evidence>
<comment type="subcellular location">
    <subcellularLocation>
        <location evidence="1">Cell membrane</location>
        <topology evidence="1">Multi-pass membrane protein</topology>
    </subcellularLocation>
</comment>
<protein>
    <recommendedName>
        <fullName evidence="11">Ionotropic glutamate receptor C-terminal domain-containing protein</fullName>
    </recommendedName>
</protein>
<evidence type="ECO:0000256" key="1">
    <source>
        <dbReference type="ARBA" id="ARBA00004651"/>
    </source>
</evidence>
<dbReference type="InterPro" id="IPR052192">
    <property type="entry name" value="Insect_Ionotropic_Sensory_Rcpt"/>
</dbReference>
<feature type="domain" description="Ionotropic glutamate receptor C-terminal" evidence="11">
    <location>
        <begin position="295"/>
        <end position="554"/>
    </location>
</feature>
<keyword evidence="6 9" id="KW-0472">Membrane</keyword>
<keyword evidence="4 9" id="KW-0812">Transmembrane</keyword>
<sequence length="575" mass="66940">MTSILRIIAFLPLITAEIFVKEPINNLQYLINELIESVDCQKKMVYIIDTPVRIVNYPVVLLDTKLNMDRKLEFYPDVYVIGKNISHTLNILCMSFAFNSKSLFLLVVDQINDSLLQMIDLYYIYNVVLLKVTQSGNYELCTINANKLAAKNITALPFCKIINKIKKFKKLKTDLSNSSIKKKFNHVNILYDIYPPYIMTSEDGIHVNLLKIIGDSLKLKTNFIKSNQPTNPMRIPQEFMDNSSYDIFVTLTINRQFEDMPVDKTEEISHDTVIFLAPVILSDGLWNVLYGEYETAVWISFLISIVIFYLAFYLVGQILQQDKNASTSLLLLSILFQGSTSVQTKSRSFSILFVFYLTFAFIFTTAYKSEMFDIMRVNNTYNLIKTPSDLFKYKINLGLWNPIVTKQIQGVVDPSEQPFIESNVTVYCYMDFFQCIRRVALDKDLFISVPLRVAQSLVSEIFVDSDNKPMVNTINKAQKSNLYFVFIFRKGHPLRDLFNHKIRILKESGLTEYEYLKYKQRYEKAKFLINKDKELYYKPLDMRSMQVIFYLYTICLLMSVIAFCIELAVNLRFCQ</sequence>
<keyword evidence="13" id="KW-1185">Reference proteome</keyword>
<accession>A0A9N9XBN8</accession>